<evidence type="ECO:0000313" key="2">
    <source>
        <dbReference type="EMBL" id="NMW87183.1"/>
    </source>
</evidence>
<evidence type="ECO:0000259" key="1">
    <source>
        <dbReference type="Pfam" id="PF13274"/>
    </source>
</evidence>
<protein>
    <submittedName>
        <fullName evidence="2">DUF4065 domain-containing protein</fullName>
    </submittedName>
</protein>
<organism evidence="2 3">
    <name type="scientific">Mobiluncus curtisii</name>
    <dbReference type="NCBI Taxonomy" id="2051"/>
    <lineage>
        <taxon>Bacteria</taxon>
        <taxon>Bacillati</taxon>
        <taxon>Actinomycetota</taxon>
        <taxon>Actinomycetes</taxon>
        <taxon>Actinomycetales</taxon>
        <taxon>Actinomycetaceae</taxon>
        <taxon>Mobiluncus</taxon>
    </lineage>
</organism>
<dbReference type="InterPro" id="IPR025272">
    <property type="entry name" value="SocA_Panacea"/>
</dbReference>
<name>A0A7Y0UH28_9ACTO</name>
<sequence length="208" mass="23877">MVGKEVAMTSSKEKSMRFATPDVSYDLDPQAVAEYILMLDSRREDPDVTQLKLHKLLYLAQANYLASTGRRLMDSDVEAFRHGPVIDAIRSTCKPYDRDIIVNRHKPSKKTTLPPDAADFLNRIWEMYQDNSASYLRNLTHRQDPWRDNYVEGESHTLIPDADMADYFSQKVPVTQRVFHPNVIVVDQDFLDSLDDDLVVDQTLEALA</sequence>
<proteinExistence type="predicted"/>
<dbReference type="Pfam" id="PF13274">
    <property type="entry name" value="SocA_Panacea"/>
    <property type="match status" value="1"/>
</dbReference>
<dbReference type="Proteomes" id="UP000553981">
    <property type="component" value="Unassembled WGS sequence"/>
</dbReference>
<dbReference type="EMBL" id="JABCUI010000002">
    <property type="protein sequence ID" value="NMW87183.1"/>
    <property type="molecule type" value="Genomic_DNA"/>
</dbReference>
<feature type="domain" description="Antitoxin SocA-like Panacea" evidence="1">
    <location>
        <begin position="53"/>
        <end position="146"/>
    </location>
</feature>
<dbReference type="AlphaFoldDB" id="A0A7Y0UH28"/>
<evidence type="ECO:0000313" key="3">
    <source>
        <dbReference type="Proteomes" id="UP000553981"/>
    </source>
</evidence>
<accession>A0A7Y0UH28</accession>
<reference evidence="2 3" key="1">
    <citation type="submission" date="2020-04" db="EMBL/GenBank/DDBJ databases">
        <title>Antimicrobial susceptibility and clonality of vaginal-derived multi-drug resistant Mobiluncus isolates in China.</title>
        <authorList>
            <person name="Zhang X."/>
        </authorList>
    </citation>
    <scope>NUCLEOTIDE SEQUENCE [LARGE SCALE GENOMIC DNA]</scope>
    <source>
        <strain evidence="2 3">19</strain>
    </source>
</reference>
<comment type="caution">
    <text evidence="2">The sequence shown here is derived from an EMBL/GenBank/DDBJ whole genome shotgun (WGS) entry which is preliminary data.</text>
</comment>
<gene>
    <name evidence="2" type="ORF">HHJ67_05380</name>
</gene>